<evidence type="ECO:0000313" key="2">
    <source>
        <dbReference type="Proteomes" id="UP000054495"/>
    </source>
</evidence>
<dbReference type="Proteomes" id="UP000054495">
    <property type="component" value="Unassembled WGS sequence"/>
</dbReference>
<proteinExistence type="predicted"/>
<organism evidence="1 2">
    <name type="scientific">Ancylostoma ceylanicum</name>
    <dbReference type="NCBI Taxonomy" id="53326"/>
    <lineage>
        <taxon>Eukaryota</taxon>
        <taxon>Metazoa</taxon>
        <taxon>Ecdysozoa</taxon>
        <taxon>Nematoda</taxon>
        <taxon>Chromadorea</taxon>
        <taxon>Rhabditida</taxon>
        <taxon>Rhabditina</taxon>
        <taxon>Rhabditomorpha</taxon>
        <taxon>Strongyloidea</taxon>
        <taxon>Ancylostomatidae</taxon>
        <taxon>Ancylostomatinae</taxon>
        <taxon>Ancylostoma</taxon>
    </lineage>
</organism>
<dbReference type="EMBL" id="KE125245">
    <property type="protein sequence ID" value="EPB69876.1"/>
    <property type="molecule type" value="Genomic_DNA"/>
</dbReference>
<sequence length="78" mass="9001">MLQKILEQNTQQMQLMQQLMQALLNGEMKPQQAVAPTESTLLSELNGRMSTFTFDPDMLHSMLRSPSRDRDGRWCITC</sequence>
<gene>
    <name evidence="1" type="ORF">ANCCEY_11029</name>
</gene>
<accession>A0A0D6LIY1</accession>
<dbReference type="AlphaFoldDB" id="A0A0D6LIY1"/>
<keyword evidence="2" id="KW-1185">Reference proteome</keyword>
<reference evidence="1 2" key="1">
    <citation type="submission" date="2013-05" db="EMBL/GenBank/DDBJ databases">
        <title>Draft genome of the parasitic nematode Anyclostoma ceylanicum.</title>
        <authorList>
            <person name="Mitreva M."/>
        </authorList>
    </citation>
    <scope>NUCLEOTIDE SEQUENCE [LARGE SCALE GENOMIC DNA]</scope>
</reference>
<evidence type="ECO:0000313" key="1">
    <source>
        <dbReference type="EMBL" id="EPB69876.1"/>
    </source>
</evidence>
<name>A0A0D6LIY1_9BILA</name>
<protein>
    <submittedName>
        <fullName evidence="1">Uncharacterized protein</fullName>
    </submittedName>
</protein>